<evidence type="ECO:0000313" key="3">
    <source>
        <dbReference type="EMBL" id="RIJ23657.1"/>
    </source>
</evidence>
<sequence>MDHRVMNDDERKAEVASSEAEQISDHPVHTGVENPDSHAADNRDETLVIEDAAVAPSGGDSLIDNFTAGGILRAARERQELSIAAVSSALHMNQRAIDCLERTTQPPGYDMSRTRIAAKSYAKYLGIPPENVLADFPMDDNPKLATAVPRSSVAEVQPRRGSRIAIPAAVMACVVAAGVGVAFLMTPGDTITGRSAPSVAERVVAVNTAQESLFARSPLTAGQIDAPELSIIATRPDWIEVRGPDGTIFRSRTMARGEIYYPRVGADWTVTVRDGTAFEWRVDGRPIGNLSEIAAPVYSASIDEAAAVAAAQSQPTLAATSNSRPSR</sequence>
<keyword evidence="2" id="KW-0472">Membrane</keyword>
<dbReference type="InterPro" id="IPR010982">
    <property type="entry name" value="Lambda_DNA-bd_dom_sf"/>
</dbReference>
<reference evidence="3 4" key="1">
    <citation type="submission" date="2018-08" db="EMBL/GenBank/DDBJ databases">
        <title>Henriciella mobilis sp. nov., isolated from seawater.</title>
        <authorList>
            <person name="Cheng H."/>
            <person name="Wu Y.-H."/>
            <person name="Xu X.-W."/>
            <person name="Guo L.-L."/>
        </authorList>
    </citation>
    <scope>NUCLEOTIDE SEQUENCE [LARGE SCALE GENOMIC DNA]</scope>
    <source>
        <strain evidence="3 4">CCUG66934</strain>
    </source>
</reference>
<keyword evidence="2" id="KW-0812">Transmembrane</keyword>
<feature type="transmembrane region" description="Helical" evidence="2">
    <location>
        <begin position="164"/>
        <end position="185"/>
    </location>
</feature>
<protein>
    <recommendedName>
        <fullName evidence="5">Helix-turn-helix domain-containing protein</fullName>
    </recommendedName>
</protein>
<comment type="caution">
    <text evidence="3">The sequence shown here is derived from an EMBL/GenBank/DDBJ whole genome shotgun (WGS) entry which is preliminary data.</text>
</comment>
<feature type="region of interest" description="Disordered" evidence="1">
    <location>
        <begin position="1"/>
        <end position="39"/>
    </location>
</feature>
<evidence type="ECO:0008006" key="5">
    <source>
        <dbReference type="Google" id="ProtNLM"/>
    </source>
</evidence>
<dbReference type="EMBL" id="QWGB01000005">
    <property type="protein sequence ID" value="RIJ23657.1"/>
    <property type="molecule type" value="Genomic_DNA"/>
</dbReference>
<dbReference type="AlphaFoldDB" id="A0A399R1B7"/>
<dbReference type="InterPro" id="IPR001387">
    <property type="entry name" value="Cro/C1-type_HTH"/>
</dbReference>
<evidence type="ECO:0000313" key="4">
    <source>
        <dbReference type="Proteomes" id="UP000265431"/>
    </source>
</evidence>
<evidence type="ECO:0000256" key="2">
    <source>
        <dbReference type="SAM" id="Phobius"/>
    </source>
</evidence>
<dbReference type="GO" id="GO:0003677">
    <property type="term" value="F:DNA binding"/>
    <property type="evidence" value="ECO:0007669"/>
    <property type="project" value="InterPro"/>
</dbReference>
<feature type="compositionally biased region" description="Basic and acidic residues" evidence="1">
    <location>
        <begin position="1"/>
        <end position="14"/>
    </location>
</feature>
<name>A0A399R1B7_9PROT</name>
<organism evidence="3 4">
    <name type="scientific">Henriciella barbarensis</name>
    <dbReference type="NCBI Taxonomy" id="86342"/>
    <lineage>
        <taxon>Bacteria</taxon>
        <taxon>Pseudomonadati</taxon>
        <taxon>Pseudomonadota</taxon>
        <taxon>Alphaproteobacteria</taxon>
        <taxon>Hyphomonadales</taxon>
        <taxon>Hyphomonadaceae</taxon>
        <taxon>Henriciella</taxon>
    </lineage>
</organism>
<evidence type="ECO:0000256" key="1">
    <source>
        <dbReference type="SAM" id="MobiDB-lite"/>
    </source>
</evidence>
<gene>
    <name evidence="3" type="ORF">D1224_05190</name>
</gene>
<accession>A0A399R1B7</accession>
<dbReference type="Proteomes" id="UP000265431">
    <property type="component" value="Unassembled WGS sequence"/>
</dbReference>
<dbReference type="CDD" id="cd00093">
    <property type="entry name" value="HTH_XRE"/>
    <property type="match status" value="1"/>
</dbReference>
<keyword evidence="2" id="KW-1133">Transmembrane helix</keyword>
<keyword evidence="4" id="KW-1185">Reference proteome</keyword>
<proteinExistence type="predicted"/>
<dbReference type="Gene3D" id="1.10.260.40">
    <property type="entry name" value="lambda repressor-like DNA-binding domains"/>
    <property type="match status" value="1"/>
</dbReference>
<dbReference type="Pfam" id="PF13413">
    <property type="entry name" value="HTH_25"/>
    <property type="match status" value="1"/>
</dbReference>